<dbReference type="KEGG" id="cox:E0W60_31460"/>
<dbReference type="OrthoDB" id="9803916at2"/>
<dbReference type="Pfam" id="PF00753">
    <property type="entry name" value="Lactamase_B"/>
    <property type="match status" value="1"/>
</dbReference>
<organism evidence="2 3">
    <name type="scientific">Cupriavidus oxalaticus</name>
    <dbReference type="NCBI Taxonomy" id="96344"/>
    <lineage>
        <taxon>Bacteria</taxon>
        <taxon>Pseudomonadati</taxon>
        <taxon>Pseudomonadota</taxon>
        <taxon>Betaproteobacteria</taxon>
        <taxon>Burkholderiales</taxon>
        <taxon>Burkholderiaceae</taxon>
        <taxon>Cupriavidus</taxon>
    </lineage>
</organism>
<evidence type="ECO:0000259" key="1">
    <source>
        <dbReference type="SMART" id="SM00849"/>
    </source>
</evidence>
<accession>A0A4P7LSR8</accession>
<geneLocation type="plasmid" evidence="2">
    <name>unnamed1</name>
</geneLocation>
<dbReference type="RefSeq" id="WP_135706771.1">
    <property type="nucleotide sequence ID" value="NZ_CP038636.1"/>
</dbReference>
<dbReference type="AlphaFoldDB" id="A0A4P7LSR8"/>
<dbReference type="PANTHER" id="PTHR43694">
    <property type="entry name" value="RIBONUCLEASE J"/>
    <property type="match status" value="1"/>
</dbReference>
<dbReference type="InterPro" id="IPR001279">
    <property type="entry name" value="Metallo-B-lactamas"/>
</dbReference>
<dbReference type="EMBL" id="CP038636">
    <property type="protein sequence ID" value="QBY55531.1"/>
    <property type="molecule type" value="Genomic_DNA"/>
</dbReference>
<evidence type="ECO:0000313" key="3">
    <source>
        <dbReference type="Proteomes" id="UP000295294"/>
    </source>
</evidence>
<dbReference type="GO" id="GO:0016787">
    <property type="term" value="F:hydrolase activity"/>
    <property type="evidence" value="ECO:0007669"/>
    <property type="project" value="UniProtKB-KW"/>
</dbReference>
<dbReference type="InterPro" id="IPR036866">
    <property type="entry name" value="RibonucZ/Hydroxyglut_hydro"/>
</dbReference>
<dbReference type="SMART" id="SM00849">
    <property type="entry name" value="Lactamase_B"/>
    <property type="match status" value="1"/>
</dbReference>
<dbReference type="CDD" id="cd07732">
    <property type="entry name" value="metallo-hydrolase-like_MBL-fold"/>
    <property type="match status" value="1"/>
</dbReference>
<sequence length="415" mass="45836">MAEVRLTVHRATRQIGGNCVEISASDGSRLILDAGRPLAAPENAERLVPATLDLAAPCQGVLISHPHQDHYGLIGALPATWPIYSGAAAAGLIRLTFEVAGTSFDRTIGHWKSGQPMTLGPFRITPYLTDHSAFDAYMLLIETVDRRILYTGDFRTHGRKGKLVRWLMDNPPPALDVLLIEGTNLGSDKLARPEDSLENDFVSLFRRTRGRVFVCWSSQNIDRTVTLYRACRRTGRTLVVDLYCAHVLRTLAAHGHIPQPEWERIKVVITSAFAAMYRAKGNAGFVNEMARHGIAARRLVEEPSQWVTMVRPSLIRDYERSGVMPTPDDAWSWSMWSGYLKEGDGARIQGWFEASGTPATHVHSSGHASPADLRAFAASMRAKAIVPIHGLAWDTDTDGFPPLTRLSDGEPLWLA</sequence>
<dbReference type="SUPFAM" id="SSF56281">
    <property type="entry name" value="Metallo-hydrolase/oxidoreductase"/>
    <property type="match status" value="1"/>
</dbReference>
<name>A0A4P7LSR8_9BURK</name>
<keyword evidence="2" id="KW-0614">Plasmid</keyword>
<proteinExistence type="predicted"/>
<dbReference type="Proteomes" id="UP000295294">
    <property type="component" value="Plasmid unnamed1"/>
</dbReference>
<keyword evidence="2" id="KW-0378">Hydrolase</keyword>
<protein>
    <submittedName>
        <fullName evidence="2">MBL fold metallo-hydrolase</fullName>
    </submittedName>
</protein>
<reference evidence="2 3" key="1">
    <citation type="submission" date="2019-03" db="EMBL/GenBank/DDBJ databases">
        <title>Efficiently degradation of phenoxyalkanoic acid herbicides by Cupriavidus oxalaticus strain X32.</title>
        <authorList>
            <person name="Sheng X."/>
        </authorList>
    </citation>
    <scope>NUCLEOTIDE SEQUENCE [LARGE SCALE GENOMIC DNA]</scope>
    <source>
        <strain evidence="2 3">X32</strain>
        <plasmid evidence="2 3">unnamed1</plasmid>
    </source>
</reference>
<dbReference type="Gene3D" id="3.60.15.10">
    <property type="entry name" value="Ribonuclease Z/Hydroxyacylglutathione hydrolase-like"/>
    <property type="match status" value="1"/>
</dbReference>
<feature type="domain" description="Metallo-beta-lactamase" evidence="1">
    <location>
        <begin position="16"/>
        <end position="209"/>
    </location>
</feature>
<evidence type="ECO:0000313" key="2">
    <source>
        <dbReference type="EMBL" id="QBY55531.1"/>
    </source>
</evidence>
<gene>
    <name evidence="2" type="ORF">E0W60_31460</name>
</gene>
<dbReference type="PANTHER" id="PTHR43694:SF1">
    <property type="entry name" value="RIBONUCLEASE J"/>
    <property type="match status" value="1"/>
</dbReference>